<evidence type="ECO:0000313" key="2">
    <source>
        <dbReference type="EMBL" id="RSH77330.1"/>
    </source>
</evidence>
<reference evidence="2 3" key="1">
    <citation type="submission" date="2018-11" db="EMBL/GenBank/DDBJ databases">
        <title>Genome sequence of Apiotrichum porosum DSM 27194.</title>
        <authorList>
            <person name="Aliyu H."/>
            <person name="Gorte O."/>
            <person name="Ochsenreither K."/>
        </authorList>
    </citation>
    <scope>NUCLEOTIDE SEQUENCE [LARGE SCALE GENOMIC DNA]</scope>
    <source>
        <strain evidence="2 3">DSM 27194</strain>
    </source>
</reference>
<evidence type="ECO:0000313" key="3">
    <source>
        <dbReference type="Proteomes" id="UP000279236"/>
    </source>
</evidence>
<protein>
    <submittedName>
        <fullName evidence="2">Uncharacterized protein</fullName>
    </submittedName>
</protein>
<keyword evidence="3" id="KW-1185">Reference proteome</keyword>
<gene>
    <name evidence="2" type="ORF">EHS24_003641</name>
</gene>
<proteinExistence type="predicted"/>
<dbReference type="EMBL" id="RSCE01000017">
    <property type="protein sequence ID" value="RSH77330.1"/>
    <property type="molecule type" value="Genomic_DNA"/>
</dbReference>
<comment type="caution">
    <text evidence="2">The sequence shown here is derived from an EMBL/GenBank/DDBJ whole genome shotgun (WGS) entry which is preliminary data.</text>
</comment>
<accession>A0A427XEJ8</accession>
<organism evidence="2 3">
    <name type="scientific">Apiotrichum porosum</name>
    <dbReference type="NCBI Taxonomy" id="105984"/>
    <lineage>
        <taxon>Eukaryota</taxon>
        <taxon>Fungi</taxon>
        <taxon>Dikarya</taxon>
        <taxon>Basidiomycota</taxon>
        <taxon>Agaricomycotina</taxon>
        <taxon>Tremellomycetes</taxon>
        <taxon>Trichosporonales</taxon>
        <taxon>Trichosporonaceae</taxon>
        <taxon>Apiotrichum</taxon>
    </lineage>
</organism>
<name>A0A427XEJ8_9TREE</name>
<sequence length="172" mass="19038">MHGYDDDDDIPPTVSDWKVMVKPVVAMAVELVSRMNVSAAQHHPCPPPSEHVSPFVQASLESNFRYYVDAYENFPRELRSPLDMAVVRAVRLPAPVKPFSSGRMYHGMNPQDAAAIYQHVGGHPGGYVHSTSSSEHDQSDMSNPDTSITTETHLTSSDRSFDEQRPDSGTLK</sequence>
<dbReference type="Proteomes" id="UP000279236">
    <property type="component" value="Unassembled WGS sequence"/>
</dbReference>
<dbReference type="AlphaFoldDB" id="A0A427XEJ8"/>
<dbReference type="RefSeq" id="XP_028472477.1">
    <property type="nucleotide sequence ID" value="XM_028619303.1"/>
</dbReference>
<feature type="compositionally biased region" description="Polar residues" evidence="1">
    <location>
        <begin position="140"/>
        <end position="158"/>
    </location>
</feature>
<feature type="region of interest" description="Disordered" evidence="1">
    <location>
        <begin position="118"/>
        <end position="172"/>
    </location>
</feature>
<dbReference type="GeneID" id="39588184"/>
<evidence type="ECO:0000256" key="1">
    <source>
        <dbReference type="SAM" id="MobiDB-lite"/>
    </source>
</evidence>